<organism evidence="2">
    <name type="scientific">marine sediment metagenome</name>
    <dbReference type="NCBI Taxonomy" id="412755"/>
    <lineage>
        <taxon>unclassified sequences</taxon>
        <taxon>metagenomes</taxon>
        <taxon>ecological metagenomes</taxon>
    </lineage>
</organism>
<sequence>ERIQVALLTLIVVAIALAFAIALVIGVEQALCGMSGCEGWGELVEQNYP</sequence>
<gene>
    <name evidence="2" type="ORF">LCGC14_1342620</name>
</gene>
<keyword evidence="1" id="KW-0812">Transmembrane</keyword>
<protein>
    <submittedName>
        <fullName evidence="2">Uncharacterized protein</fullName>
    </submittedName>
</protein>
<evidence type="ECO:0000313" key="2">
    <source>
        <dbReference type="EMBL" id="KKM80171.1"/>
    </source>
</evidence>
<name>A0A0F9KZL5_9ZZZZ</name>
<dbReference type="AlphaFoldDB" id="A0A0F9KZL5"/>
<accession>A0A0F9KZL5</accession>
<proteinExistence type="predicted"/>
<keyword evidence="1" id="KW-0472">Membrane</keyword>
<evidence type="ECO:0000256" key="1">
    <source>
        <dbReference type="SAM" id="Phobius"/>
    </source>
</evidence>
<comment type="caution">
    <text evidence="2">The sequence shown here is derived from an EMBL/GenBank/DDBJ whole genome shotgun (WGS) entry which is preliminary data.</text>
</comment>
<reference evidence="2" key="1">
    <citation type="journal article" date="2015" name="Nature">
        <title>Complex archaea that bridge the gap between prokaryotes and eukaryotes.</title>
        <authorList>
            <person name="Spang A."/>
            <person name="Saw J.H."/>
            <person name="Jorgensen S.L."/>
            <person name="Zaremba-Niedzwiedzka K."/>
            <person name="Martijn J."/>
            <person name="Lind A.E."/>
            <person name="van Eijk R."/>
            <person name="Schleper C."/>
            <person name="Guy L."/>
            <person name="Ettema T.J."/>
        </authorList>
    </citation>
    <scope>NUCLEOTIDE SEQUENCE</scope>
</reference>
<feature type="non-terminal residue" evidence="2">
    <location>
        <position position="1"/>
    </location>
</feature>
<feature type="transmembrane region" description="Helical" evidence="1">
    <location>
        <begin position="7"/>
        <end position="27"/>
    </location>
</feature>
<keyword evidence="1" id="KW-1133">Transmembrane helix</keyword>
<dbReference type="EMBL" id="LAZR01008223">
    <property type="protein sequence ID" value="KKM80171.1"/>
    <property type="molecule type" value="Genomic_DNA"/>
</dbReference>